<gene>
    <name evidence="5" type="ORF">G0Q06_12845</name>
</gene>
<dbReference type="GO" id="GO:0006310">
    <property type="term" value="P:DNA recombination"/>
    <property type="evidence" value="ECO:0007669"/>
    <property type="project" value="UniProtKB-KW"/>
</dbReference>
<proteinExistence type="inferred from homology"/>
<dbReference type="AlphaFoldDB" id="A0A6B2M6B8"/>
<dbReference type="RefSeq" id="WP_163966781.1">
    <property type="nucleotide sequence ID" value="NZ_JAAGNX010000003.1"/>
</dbReference>
<dbReference type="Gene3D" id="1.10.150.130">
    <property type="match status" value="1"/>
</dbReference>
<dbReference type="SUPFAM" id="SSF56349">
    <property type="entry name" value="DNA breaking-rejoining enzymes"/>
    <property type="match status" value="1"/>
</dbReference>
<dbReference type="InterPro" id="IPR013762">
    <property type="entry name" value="Integrase-like_cat_sf"/>
</dbReference>
<comment type="caution">
    <text evidence="5">The sequence shown here is derived from an EMBL/GenBank/DDBJ whole genome shotgun (WGS) entry which is preliminary data.</text>
</comment>
<evidence type="ECO:0000256" key="4">
    <source>
        <dbReference type="ARBA" id="ARBA00023172"/>
    </source>
</evidence>
<dbReference type="GO" id="GO:0015074">
    <property type="term" value="P:DNA integration"/>
    <property type="evidence" value="ECO:0007669"/>
    <property type="project" value="UniProtKB-KW"/>
</dbReference>
<dbReference type="GO" id="GO:0003677">
    <property type="term" value="F:DNA binding"/>
    <property type="evidence" value="ECO:0007669"/>
    <property type="project" value="UniProtKB-KW"/>
</dbReference>
<keyword evidence="4" id="KW-0233">DNA recombination</keyword>
<accession>A0A6B2M6B8</accession>
<keyword evidence="6" id="KW-1185">Reference proteome</keyword>
<comment type="similarity">
    <text evidence="1">Belongs to the 'phage' integrase family.</text>
</comment>
<name>A0A6B2M6B8_9BACT</name>
<evidence type="ECO:0000313" key="5">
    <source>
        <dbReference type="EMBL" id="NDV63345.1"/>
    </source>
</evidence>
<dbReference type="InterPro" id="IPR050808">
    <property type="entry name" value="Phage_Integrase"/>
</dbReference>
<dbReference type="Gene3D" id="1.10.443.10">
    <property type="entry name" value="Intergrase catalytic core"/>
    <property type="match status" value="1"/>
</dbReference>
<keyword evidence="2" id="KW-0229">DNA integration</keyword>
<evidence type="ECO:0000256" key="1">
    <source>
        <dbReference type="ARBA" id="ARBA00008857"/>
    </source>
</evidence>
<evidence type="ECO:0000313" key="6">
    <source>
        <dbReference type="Proteomes" id="UP000478417"/>
    </source>
</evidence>
<evidence type="ECO:0008006" key="7">
    <source>
        <dbReference type="Google" id="ProtNLM"/>
    </source>
</evidence>
<keyword evidence="3" id="KW-0238">DNA-binding</keyword>
<sequence>MSKFKITPFLNPSGAKVWRLSGTLNGKRFRENYKTRNEAVAKRQSYEVKRLNETSEGQTVWTTLTHNQNRDAIAAVNLLKSHDMDCSLSFAVNYLLKNYRPPENEKSVSDASMEYLRKREQDLVRGFIQKRQLMAIRSEMNWIKLCLGDIPVSSLSPEDFREYLEKPKDAPRNRRKVPEVATAKTWNNRRGLVNTFCEYCVDQGYLQENPVAKVAQHKIKHQRGTAKTLSADQVQELMNFLETYTGPQYKREIYRNQPGFLVPFFALALFAGIRPDWKDGEMGKLKPKDVDLKTDVIRIEPGVSKTNEKRIIKIQPNLRLWLEHYPVGQYPILPKKNPDRILRALRNQFSLGHDVLRHTFISMTVGTFRSVGDASLQAGNSEAVIRKHYLDLKSPEEADQFWRIVPKGASLPKKMKKKEGRYILP</sequence>
<protein>
    <recommendedName>
        <fullName evidence="7">Tyr recombinase domain-containing protein</fullName>
    </recommendedName>
</protein>
<dbReference type="PANTHER" id="PTHR30629:SF2">
    <property type="entry name" value="PROPHAGE INTEGRASE INTS-RELATED"/>
    <property type="match status" value="1"/>
</dbReference>
<dbReference type="InterPro" id="IPR010998">
    <property type="entry name" value="Integrase_recombinase_N"/>
</dbReference>
<dbReference type="EMBL" id="JAAGNX010000003">
    <property type="protein sequence ID" value="NDV63345.1"/>
    <property type="molecule type" value="Genomic_DNA"/>
</dbReference>
<evidence type="ECO:0000256" key="3">
    <source>
        <dbReference type="ARBA" id="ARBA00023125"/>
    </source>
</evidence>
<organism evidence="5 6">
    <name type="scientific">Oceanipulchritudo coccoides</name>
    <dbReference type="NCBI Taxonomy" id="2706888"/>
    <lineage>
        <taxon>Bacteria</taxon>
        <taxon>Pseudomonadati</taxon>
        <taxon>Verrucomicrobiota</taxon>
        <taxon>Opitutia</taxon>
        <taxon>Puniceicoccales</taxon>
        <taxon>Oceanipulchritudinaceae</taxon>
        <taxon>Oceanipulchritudo</taxon>
    </lineage>
</organism>
<dbReference type="PANTHER" id="PTHR30629">
    <property type="entry name" value="PROPHAGE INTEGRASE"/>
    <property type="match status" value="1"/>
</dbReference>
<dbReference type="Proteomes" id="UP000478417">
    <property type="component" value="Unassembled WGS sequence"/>
</dbReference>
<evidence type="ECO:0000256" key="2">
    <source>
        <dbReference type="ARBA" id="ARBA00022908"/>
    </source>
</evidence>
<dbReference type="InterPro" id="IPR011010">
    <property type="entry name" value="DNA_brk_join_enz"/>
</dbReference>
<reference evidence="5 6" key="1">
    <citation type="submission" date="2020-02" db="EMBL/GenBank/DDBJ databases">
        <title>Albibacoteraceae fam. nov., the first described family within the subdivision 4 Verrucomicrobia.</title>
        <authorList>
            <person name="Xi F."/>
        </authorList>
    </citation>
    <scope>NUCLEOTIDE SEQUENCE [LARGE SCALE GENOMIC DNA]</scope>
    <source>
        <strain evidence="5 6">CK1056</strain>
    </source>
</reference>